<proteinExistence type="inferred from homology"/>
<feature type="transmembrane region" description="Helical" evidence="5">
    <location>
        <begin position="185"/>
        <end position="206"/>
    </location>
</feature>
<dbReference type="Pfam" id="PF01925">
    <property type="entry name" value="TauE"/>
    <property type="match status" value="1"/>
</dbReference>
<name>A0A1G7BXF1_9RHOB</name>
<dbReference type="AlphaFoldDB" id="A0A1G7BXF1"/>
<comment type="subcellular location">
    <subcellularLocation>
        <location evidence="5">Cell membrane</location>
        <topology evidence="5">Multi-pass membrane protein</topology>
    </subcellularLocation>
    <subcellularLocation>
        <location evidence="1">Membrane</location>
        <topology evidence="1">Multi-pass membrane protein</topology>
    </subcellularLocation>
</comment>
<dbReference type="RefSeq" id="WP_089955811.1">
    <property type="nucleotide sequence ID" value="NZ_FNAV01000002.1"/>
</dbReference>
<evidence type="ECO:0000256" key="3">
    <source>
        <dbReference type="ARBA" id="ARBA00022989"/>
    </source>
</evidence>
<keyword evidence="3 5" id="KW-1133">Transmembrane helix</keyword>
<protein>
    <recommendedName>
        <fullName evidence="5">Probable membrane transporter protein</fullName>
    </recommendedName>
</protein>
<dbReference type="InterPro" id="IPR002781">
    <property type="entry name" value="TM_pro_TauE-like"/>
</dbReference>
<gene>
    <name evidence="6" type="ORF">SAMN04488105_102441</name>
</gene>
<sequence length="273" mass="28566">MPELPTLLPLVGLLVASSAFAGLIAGLLGVGGGILLVPSFLFTFETLGYGSPQLMQVCLATSLATIIVTSIRSVAAHNRKGAVDWQILKRWAPGIALGALVGVLTVSRLDSAFLQALFGCVAIVIGLYFAFGRRSWRLSDRMPGAGLRELIASGIGFLSVLMGIGGGSFAVPLMTLCSVPMHRAVATAAGFGLSIALPSVLAFFFVEIPEAVRPPLTLGAVNLGAFVVAISMTLITAPLGARLAHAVEERTLRRTFAVFILVVAANMLRKSFF</sequence>
<dbReference type="OrthoDB" id="457670at2"/>
<dbReference type="Proteomes" id="UP000198994">
    <property type="component" value="Unassembled WGS sequence"/>
</dbReference>
<feature type="transmembrane region" description="Helical" evidence="5">
    <location>
        <begin position="112"/>
        <end position="131"/>
    </location>
</feature>
<feature type="transmembrane region" description="Helical" evidence="5">
    <location>
        <begin position="54"/>
        <end position="75"/>
    </location>
</feature>
<evidence type="ECO:0000256" key="5">
    <source>
        <dbReference type="RuleBase" id="RU363041"/>
    </source>
</evidence>
<dbReference type="PANTHER" id="PTHR43483:SF3">
    <property type="entry name" value="MEMBRANE TRANSPORTER PROTEIN HI_0806-RELATED"/>
    <property type="match status" value="1"/>
</dbReference>
<evidence type="ECO:0000256" key="2">
    <source>
        <dbReference type="ARBA" id="ARBA00022692"/>
    </source>
</evidence>
<comment type="similarity">
    <text evidence="5">Belongs to the 4-toluene sulfonate uptake permease (TSUP) (TC 2.A.102) family.</text>
</comment>
<dbReference type="GO" id="GO:0005886">
    <property type="term" value="C:plasma membrane"/>
    <property type="evidence" value="ECO:0007669"/>
    <property type="project" value="UniProtKB-SubCell"/>
</dbReference>
<feature type="transmembrane region" description="Helical" evidence="5">
    <location>
        <begin position="151"/>
        <end position="173"/>
    </location>
</feature>
<evidence type="ECO:0000313" key="6">
    <source>
        <dbReference type="EMBL" id="SDE31699.1"/>
    </source>
</evidence>
<evidence type="ECO:0000313" key="7">
    <source>
        <dbReference type="Proteomes" id="UP000198994"/>
    </source>
</evidence>
<reference evidence="7" key="1">
    <citation type="submission" date="2016-10" db="EMBL/GenBank/DDBJ databases">
        <authorList>
            <person name="Varghese N."/>
            <person name="Submissions S."/>
        </authorList>
    </citation>
    <scope>NUCLEOTIDE SEQUENCE [LARGE SCALE GENOMIC DNA]</scope>
    <source>
        <strain evidence="7">DSM 10146</strain>
    </source>
</reference>
<feature type="transmembrane region" description="Helical" evidence="5">
    <location>
        <begin position="251"/>
        <end position="268"/>
    </location>
</feature>
<dbReference type="PANTHER" id="PTHR43483">
    <property type="entry name" value="MEMBRANE TRANSPORTER PROTEIN HI_0806-RELATED"/>
    <property type="match status" value="1"/>
</dbReference>
<evidence type="ECO:0000256" key="1">
    <source>
        <dbReference type="ARBA" id="ARBA00004141"/>
    </source>
</evidence>
<keyword evidence="5" id="KW-1003">Cell membrane</keyword>
<keyword evidence="4 5" id="KW-0472">Membrane</keyword>
<keyword evidence="7" id="KW-1185">Reference proteome</keyword>
<feature type="transmembrane region" description="Helical" evidence="5">
    <location>
        <begin position="7"/>
        <end position="34"/>
    </location>
</feature>
<dbReference type="EMBL" id="FNAV01000002">
    <property type="protein sequence ID" value="SDE31699.1"/>
    <property type="molecule type" value="Genomic_DNA"/>
</dbReference>
<organism evidence="6 7">
    <name type="scientific">Salipiger thiooxidans</name>
    <dbReference type="NCBI Taxonomy" id="282683"/>
    <lineage>
        <taxon>Bacteria</taxon>
        <taxon>Pseudomonadati</taxon>
        <taxon>Pseudomonadota</taxon>
        <taxon>Alphaproteobacteria</taxon>
        <taxon>Rhodobacterales</taxon>
        <taxon>Roseobacteraceae</taxon>
        <taxon>Salipiger</taxon>
    </lineage>
</organism>
<keyword evidence="2 5" id="KW-0812">Transmembrane</keyword>
<feature type="transmembrane region" description="Helical" evidence="5">
    <location>
        <begin position="87"/>
        <end position="106"/>
    </location>
</feature>
<dbReference type="STRING" id="282683.SAMN04488105_102441"/>
<feature type="transmembrane region" description="Helical" evidence="5">
    <location>
        <begin position="218"/>
        <end position="239"/>
    </location>
</feature>
<evidence type="ECO:0000256" key="4">
    <source>
        <dbReference type="ARBA" id="ARBA00023136"/>
    </source>
</evidence>
<accession>A0A1G7BXF1</accession>